<feature type="transmembrane region" description="Helical" evidence="13">
    <location>
        <begin position="12"/>
        <end position="35"/>
    </location>
</feature>
<keyword evidence="5 13" id="KW-1133">Transmembrane helix</keyword>
<evidence type="ECO:0000256" key="13">
    <source>
        <dbReference type="SAM" id="Phobius"/>
    </source>
</evidence>
<dbReference type="OrthoDB" id="9812372at2"/>
<dbReference type="Pfam" id="PF13145">
    <property type="entry name" value="Rotamase_2"/>
    <property type="match status" value="1"/>
</dbReference>
<dbReference type="SUPFAM" id="SSF109998">
    <property type="entry name" value="Triger factor/SurA peptide-binding domain-like"/>
    <property type="match status" value="1"/>
</dbReference>
<keyword evidence="8 12" id="KW-0413">Isomerase</keyword>
<dbReference type="eggNOG" id="COG0760">
    <property type="taxonomic scope" value="Bacteria"/>
</dbReference>
<keyword evidence="4 13" id="KW-0812">Transmembrane</keyword>
<keyword evidence="3" id="KW-0997">Cell inner membrane</keyword>
<proteinExistence type="inferred from homology"/>
<dbReference type="InterPro" id="IPR052029">
    <property type="entry name" value="PpiD_chaperone"/>
</dbReference>
<evidence type="ECO:0000256" key="8">
    <source>
        <dbReference type="ARBA" id="ARBA00023235"/>
    </source>
</evidence>
<dbReference type="GO" id="GO:0005886">
    <property type="term" value="C:plasma membrane"/>
    <property type="evidence" value="ECO:0007669"/>
    <property type="project" value="UniProtKB-SubCell"/>
</dbReference>
<evidence type="ECO:0000256" key="4">
    <source>
        <dbReference type="ARBA" id="ARBA00022692"/>
    </source>
</evidence>
<dbReference type="STRING" id="1072685.IX83_04125"/>
<dbReference type="InterPro" id="IPR046357">
    <property type="entry name" value="PPIase_dom_sf"/>
</dbReference>
<dbReference type="HOGENOM" id="CLU_023843_1_2_4"/>
<evidence type="ECO:0000256" key="1">
    <source>
        <dbReference type="ARBA" id="ARBA00004382"/>
    </source>
</evidence>
<dbReference type="PANTHER" id="PTHR47529:SF1">
    <property type="entry name" value="PERIPLASMIC CHAPERONE PPID"/>
    <property type="match status" value="1"/>
</dbReference>
<evidence type="ECO:0000259" key="14">
    <source>
        <dbReference type="PROSITE" id="PS50198"/>
    </source>
</evidence>
<dbReference type="PROSITE" id="PS01096">
    <property type="entry name" value="PPIC_PPIASE_1"/>
    <property type="match status" value="1"/>
</dbReference>
<evidence type="ECO:0000313" key="16">
    <source>
        <dbReference type="Proteomes" id="UP000028945"/>
    </source>
</evidence>
<dbReference type="Gene3D" id="3.10.50.40">
    <property type="match status" value="1"/>
</dbReference>
<dbReference type="Gene3D" id="6.10.140.970">
    <property type="match status" value="1"/>
</dbReference>
<dbReference type="GO" id="GO:0003755">
    <property type="term" value="F:peptidyl-prolyl cis-trans isomerase activity"/>
    <property type="evidence" value="ECO:0007669"/>
    <property type="project" value="UniProtKB-KW"/>
</dbReference>
<dbReference type="InterPro" id="IPR000297">
    <property type="entry name" value="PPIase_PpiC"/>
</dbReference>
<dbReference type="EMBL" id="CP009238">
    <property type="protein sequence ID" value="AIL32602.1"/>
    <property type="molecule type" value="Genomic_DNA"/>
</dbReference>
<protein>
    <recommendedName>
        <fullName evidence="10">Periplasmic chaperone PpiD</fullName>
    </recommendedName>
    <alternativeName>
        <fullName evidence="11">Periplasmic folding chaperone</fullName>
    </alternativeName>
</protein>
<evidence type="ECO:0000313" key="15">
    <source>
        <dbReference type="EMBL" id="AIL32602.1"/>
    </source>
</evidence>
<comment type="subcellular location">
    <subcellularLocation>
        <location evidence="1">Cell inner membrane</location>
        <topology evidence="1">Single-pass type II membrane protein</topology>
        <orientation evidence="1">Periplasmic side</orientation>
    </subcellularLocation>
</comment>
<gene>
    <name evidence="15" type="ORF">IX83_04125</name>
</gene>
<dbReference type="KEGG" id="bpsi:IX83_04125"/>
<dbReference type="Gene3D" id="1.10.4030.10">
    <property type="entry name" value="Porin chaperone SurA, peptide-binding domain"/>
    <property type="match status" value="1"/>
</dbReference>
<evidence type="ECO:0000256" key="6">
    <source>
        <dbReference type="ARBA" id="ARBA00023136"/>
    </source>
</evidence>
<evidence type="ECO:0000256" key="5">
    <source>
        <dbReference type="ARBA" id="ARBA00022989"/>
    </source>
</evidence>
<evidence type="ECO:0000256" key="7">
    <source>
        <dbReference type="ARBA" id="ARBA00023186"/>
    </source>
</evidence>
<accession>A0A077DGJ1</accession>
<evidence type="ECO:0000256" key="11">
    <source>
        <dbReference type="ARBA" id="ARBA00042775"/>
    </source>
</evidence>
<keyword evidence="12" id="KW-0697">Rotamase</keyword>
<dbReference type="PANTHER" id="PTHR47529">
    <property type="entry name" value="PEPTIDYL-PROLYL CIS-TRANS ISOMERASE D"/>
    <property type="match status" value="1"/>
</dbReference>
<evidence type="ECO:0000256" key="2">
    <source>
        <dbReference type="ARBA" id="ARBA00022475"/>
    </source>
</evidence>
<evidence type="ECO:0000256" key="9">
    <source>
        <dbReference type="ARBA" id="ARBA00038408"/>
    </source>
</evidence>
<keyword evidence="7" id="KW-0143">Chaperone</keyword>
<feature type="domain" description="PpiC" evidence="14">
    <location>
        <begin position="267"/>
        <end position="369"/>
    </location>
</feature>
<sequence>MLEFIRRHQRVVLILLALLVFPSFIFFGVAGYTSFLTHKVVIAKVNDTEITEDQFKQAWNHYIESQRSELGANFDVSMIDTHQNRLDFLNAMINEVVTRDTVRNNYFRATTAMLRQVIASNPEFQENGVFSQEKYLNYLRSFRITAEQYENYLANNIALSQVLDPVVKTSIISNKLENDMKQSLTQVRKATLKNFLASDYQSSINVTDEEMHQWYEKNKDTLKIPETVDVSFILLNREAAEKQLNETVTEADLKQYYDQNIQKYGTPERREISDIILTIPASASEQEQKEIEAKAQSLAQEARKNPSKFAELAKLHSDDLATKSSGGHIGFISKDEFGVLSQAVYQASSNAVLDPILYAGAWHIVHIDKVEPAVVKSFDAVKESIKKEVYEQLLAEKFNAMATTLQDKAYEIHDELESIASAVGVPVYSIKGLTRDGLIDPEISGKSISPEFVQLFEIPRVRATVFSKEVLDEKQNSGVIEISPSEQLVLRVTQVTPAFSPNYIEAKPIIVNQLVAQKAMEKAKQAAEKYQGKNDKVVELSYFTTGLSLNTLHDVLSVPEKDFPKVVLESNPNGYTAIRVLSSSKLDNKIIDQAFIHNIEPNILSGIQSQERLIFFEGLRQLNKVKIMPEAEAVLQPES</sequence>
<dbReference type="RefSeq" id="WP_038499477.1">
    <property type="nucleotide sequence ID" value="NZ_AFWK01000113.1"/>
</dbReference>
<evidence type="ECO:0000256" key="10">
    <source>
        <dbReference type="ARBA" id="ARBA00040743"/>
    </source>
</evidence>
<dbReference type="SUPFAM" id="SSF54534">
    <property type="entry name" value="FKBP-like"/>
    <property type="match status" value="1"/>
</dbReference>
<keyword evidence="16" id="KW-1185">Reference proteome</keyword>
<keyword evidence="6 13" id="KW-0472">Membrane</keyword>
<name>A0A077DGJ1_9BURK</name>
<evidence type="ECO:0000256" key="12">
    <source>
        <dbReference type="PROSITE-ProRule" id="PRU00278"/>
    </source>
</evidence>
<dbReference type="InterPro" id="IPR023058">
    <property type="entry name" value="PPIase_PpiC_CS"/>
</dbReference>
<dbReference type="AlphaFoldDB" id="A0A077DGJ1"/>
<evidence type="ECO:0000256" key="3">
    <source>
        <dbReference type="ARBA" id="ARBA00022519"/>
    </source>
</evidence>
<keyword evidence="2" id="KW-1003">Cell membrane</keyword>
<comment type="similarity">
    <text evidence="9">Belongs to the PpiD chaperone family.</text>
</comment>
<dbReference type="Pfam" id="PF13624">
    <property type="entry name" value="SurA_N_3"/>
    <property type="match status" value="1"/>
</dbReference>
<dbReference type="Proteomes" id="UP000028945">
    <property type="component" value="Chromosome"/>
</dbReference>
<organism evidence="15 16">
    <name type="scientific">Basilea psittacipulmonis DSM 24701</name>
    <dbReference type="NCBI Taxonomy" id="1072685"/>
    <lineage>
        <taxon>Bacteria</taxon>
        <taxon>Pseudomonadati</taxon>
        <taxon>Pseudomonadota</taxon>
        <taxon>Betaproteobacteria</taxon>
        <taxon>Burkholderiales</taxon>
        <taxon>Alcaligenaceae</taxon>
        <taxon>Basilea</taxon>
    </lineage>
</organism>
<dbReference type="PROSITE" id="PS50198">
    <property type="entry name" value="PPIC_PPIASE_2"/>
    <property type="match status" value="1"/>
</dbReference>
<dbReference type="InterPro" id="IPR027304">
    <property type="entry name" value="Trigger_fact/SurA_dom_sf"/>
</dbReference>
<reference evidence="15 16" key="1">
    <citation type="journal article" date="2014" name="BMC Genomics">
        <title>A genomic perspective on a new bacterial genus and species from the Alcaligenaceae family, Basilea psittacipulmonis.</title>
        <authorList>
            <person name="Whiteson K.L."/>
            <person name="Hernandez D."/>
            <person name="Lazarevic V."/>
            <person name="Gaia N."/>
            <person name="Farinelli L."/>
            <person name="Francois P."/>
            <person name="Pilo P."/>
            <person name="Frey J."/>
            <person name="Schrenzel J."/>
        </authorList>
    </citation>
    <scope>NUCLEOTIDE SEQUENCE [LARGE SCALE GENOMIC DNA]</scope>
    <source>
        <strain evidence="15 16">DSM 24701</strain>
    </source>
</reference>